<organism evidence="1 2">
    <name type="scientific">Sphingomonas koreensis</name>
    <dbReference type="NCBI Taxonomy" id="93064"/>
    <lineage>
        <taxon>Bacteria</taxon>
        <taxon>Pseudomonadati</taxon>
        <taxon>Pseudomonadota</taxon>
        <taxon>Alphaproteobacteria</taxon>
        <taxon>Sphingomonadales</taxon>
        <taxon>Sphingomonadaceae</taxon>
        <taxon>Sphingomonas</taxon>
    </lineage>
</organism>
<dbReference type="GeneID" id="44132804"/>
<reference evidence="1 2" key="1">
    <citation type="submission" date="2018-07" db="EMBL/GenBank/DDBJ databases">
        <title>Genomic and Epidemiologic Investigation of an Indolent Hospital Outbreak.</title>
        <authorList>
            <person name="Johnson R.C."/>
            <person name="Deming C."/>
            <person name="Conlan S."/>
            <person name="Zellmer C.J."/>
            <person name="Michelin A.V."/>
            <person name="Lee-Lin S."/>
            <person name="Thomas P.J."/>
            <person name="Park M."/>
            <person name="Weingarten R.A."/>
            <person name="Less J."/>
            <person name="Dekker J.P."/>
            <person name="Frank K.M."/>
            <person name="Musser K.A."/>
            <person name="Mcquiston J.R."/>
            <person name="Henderson D.K."/>
            <person name="Lau A.F."/>
            <person name="Palmore T.N."/>
            <person name="Segre J.A."/>
        </authorList>
    </citation>
    <scope>NUCLEOTIDE SEQUENCE [LARGE SCALE GENOMIC DNA]</scope>
    <source>
        <strain evidence="1 2">SK-NIH.Env10_0317</strain>
    </source>
</reference>
<dbReference type="RefSeq" id="WP_066578505.1">
    <property type="nucleotide sequence ID" value="NZ_CP018820.1"/>
</dbReference>
<dbReference type="OrthoDB" id="7584229at2"/>
<accession>A0A2M8WA51</accession>
<comment type="caution">
    <text evidence="1">The sequence shown here is derived from an EMBL/GenBank/DDBJ whole genome shotgun (WGS) entry which is preliminary data.</text>
</comment>
<name>A0A2M8WA51_9SPHN</name>
<dbReference type="Proteomes" id="UP000286681">
    <property type="component" value="Unassembled WGS sequence"/>
</dbReference>
<evidence type="ECO:0000313" key="1">
    <source>
        <dbReference type="EMBL" id="RSU97494.1"/>
    </source>
</evidence>
<dbReference type="EMBL" id="QQWO01000032">
    <property type="protein sequence ID" value="RSU97494.1"/>
    <property type="molecule type" value="Genomic_DNA"/>
</dbReference>
<dbReference type="AlphaFoldDB" id="A0A2M8WA51"/>
<proteinExistence type="predicted"/>
<protein>
    <submittedName>
        <fullName evidence="1">Uncharacterized protein</fullName>
    </submittedName>
</protein>
<gene>
    <name evidence="1" type="ORF">CA257_22370</name>
</gene>
<sequence>MIRALPLLLLTVMPALAADGGGVTRRTMPELSDLALAAMAAGGIWLAQRAMRRRKRKPKD</sequence>
<evidence type="ECO:0000313" key="2">
    <source>
        <dbReference type="Proteomes" id="UP000286681"/>
    </source>
</evidence>